<accession>A0A2I1HBL0</accession>
<reference evidence="1 2" key="1">
    <citation type="submission" date="2015-10" db="EMBL/GenBank/DDBJ databases">
        <title>Genome analyses suggest a sexual origin of heterokaryosis in a supposedly ancient asexual fungus.</title>
        <authorList>
            <person name="Ropars J."/>
            <person name="Sedzielewska K."/>
            <person name="Noel J."/>
            <person name="Charron P."/>
            <person name="Farinelli L."/>
            <person name="Marton T."/>
            <person name="Kruger M."/>
            <person name="Pelin A."/>
            <person name="Brachmann A."/>
            <person name="Corradi N."/>
        </authorList>
    </citation>
    <scope>NUCLEOTIDE SEQUENCE [LARGE SCALE GENOMIC DNA]</scope>
    <source>
        <strain evidence="1 2">A4</strain>
    </source>
</reference>
<name>A0A2I1HBL0_9GLOM</name>
<organism evidence="1 2">
    <name type="scientific">Rhizophagus irregularis</name>
    <dbReference type="NCBI Taxonomy" id="588596"/>
    <lineage>
        <taxon>Eukaryota</taxon>
        <taxon>Fungi</taxon>
        <taxon>Fungi incertae sedis</taxon>
        <taxon>Mucoromycota</taxon>
        <taxon>Glomeromycotina</taxon>
        <taxon>Glomeromycetes</taxon>
        <taxon>Glomerales</taxon>
        <taxon>Glomeraceae</taxon>
        <taxon>Rhizophagus</taxon>
    </lineage>
</organism>
<dbReference type="AlphaFoldDB" id="A0A2I1HBL0"/>
<proteinExistence type="predicted"/>
<gene>
    <name evidence="1" type="ORF">RhiirA4_476350</name>
</gene>
<dbReference type="EMBL" id="LLXI01002106">
    <property type="protein sequence ID" value="PKY56225.1"/>
    <property type="molecule type" value="Genomic_DNA"/>
</dbReference>
<evidence type="ECO:0000313" key="2">
    <source>
        <dbReference type="Proteomes" id="UP000234323"/>
    </source>
</evidence>
<sequence length="414" mass="48526">MHIFYRAYYLCRVNDTDYYRINDLTLHGQGTIGLELQATKDSICIKLNQSTSDDFISLDIGTNRACILMRKDNKEVKLDKTTDRKAFLNTEMKQLYWFSLDRKNYFLRYGIGPMQSLLTVLSVDFKKYIKDLLQKDLPQNDLSQNDLSQQDQKIKDQVEEYGKWIKKFDNVTVRGLVTRQENPSVYQVNFSKLTFWPLPVTVDLPPNIIKCEDATLEGLELGKVTVIDNLPEECQKLYWNIASDNISLNTHDFPDFALAIEHSIRNNEGICYKKLEEKAKGKNPEETYLRVTLGQDQGNSPGAPFVLEIWPSGHYSPVHKHADYFAVIKGEITWISNKFYQIHQLKNKTDKMCATLQYYQYGNKDEDHYENFKYFDSKDDKIKNFKPESDWTFAEFKKLIMKEWKQSFRKDSSV</sequence>
<dbReference type="InterPro" id="IPR011051">
    <property type="entry name" value="RmlC_Cupin_sf"/>
</dbReference>
<dbReference type="Proteomes" id="UP000234323">
    <property type="component" value="Unassembled WGS sequence"/>
</dbReference>
<evidence type="ECO:0000313" key="1">
    <source>
        <dbReference type="EMBL" id="PKY56225.1"/>
    </source>
</evidence>
<comment type="caution">
    <text evidence="1">The sequence shown here is derived from an EMBL/GenBank/DDBJ whole genome shotgun (WGS) entry which is preliminary data.</text>
</comment>
<keyword evidence="2" id="KW-1185">Reference proteome</keyword>
<dbReference type="SUPFAM" id="SSF51182">
    <property type="entry name" value="RmlC-like cupins"/>
    <property type="match status" value="1"/>
</dbReference>
<evidence type="ECO:0008006" key="3">
    <source>
        <dbReference type="Google" id="ProtNLM"/>
    </source>
</evidence>
<protein>
    <recommendedName>
        <fullName evidence="3">Cysteine dioxygenase</fullName>
    </recommendedName>
</protein>